<dbReference type="AlphaFoldDB" id="A0A1B7NP56"/>
<organism evidence="1 2">
    <name type="scientific">Emergomyces africanus</name>
    <dbReference type="NCBI Taxonomy" id="1955775"/>
    <lineage>
        <taxon>Eukaryota</taxon>
        <taxon>Fungi</taxon>
        <taxon>Dikarya</taxon>
        <taxon>Ascomycota</taxon>
        <taxon>Pezizomycotina</taxon>
        <taxon>Eurotiomycetes</taxon>
        <taxon>Eurotiomycetidae</taxon>
        <taxon>Onygenales</taxon>
        <taxon>Ajellomycetaceae</taxon>
        <taxon>Emergomyces</taxon>
    </lineage>
</organism>
<gene>
    <name evidence="1" type="ORF">ACJ72_07132</name>
</gene>
<keyword evidence="2" id="KW-1185">Reference proteome</keyword>
<accession>A0A1B7NP56</accession>
<name>A0A1B7NP56_9EURO</name>
<protein>
    <submittedName>
        <fullName evidence="1">Uncharacterized protein</fullName>
    </submittedName>
</protein>
<dbReference type="Proteomes" id="UP000091918">
    <property type="component" value="Unassembled WGS sequence"/>
</dbReference>
<reference evidence="1 2" key="1">
    <citation type="submission" date="2015-07" db="EMBL/GenBank/DDBJ databases">
        <title>Emmonsia species relationships and genome sequence.</title>
        <authorList>
            <person name="Cuomo C.A."/>
            <person name="Schwartz I.S."/>
            <person name="Kenyon C."/>
            <person name="de Hoog G.S."/>
            <person name="Govender N.P."/>
            <person name="Botha A."/>
            <person name="Moreno L."/>
            <person name="de Vries M."/>
            <person name="Munoz J.F."/>
            <person name="Stielow J.B."/>
        </authorList>
    </citation>
    <scope>NUCLEOTIDE SEQUENCE [LARGE SCALE GENOMIC DNA]</scope>
    <source>
        <strain evidence="1 2">CBS 136260</strain>
    </source>
</reference>
<evidence type="ECO:0000313" key="2">
    <source>
        <dbReference type="Proteomes" id="UP000091918"/>
    </source>
</evidence>
<proteinExistence type="predicted"/>
<comment type="caution">
    <text evidence="1">The sequence shown here is derived from an EMBL/GenBank/DDBJ whole genome shotgun (WGS) entry which is preliminary data.</text>
</comment>
<dbReference type="EMBL" id="LGUA01001445">
    <property type="protein sequence ID" value="OAX78558.1"/>
    <property type="molecule type" value="Genomic_DNA"/>
</dbReference>
<sequence length="616" mass="68678">MVRPRGNDGSQRAVEDHFANRGHQNQLMSNNTLLYRNDKPQTEITTHVAVVYFSSNGRVVGELDLAFNRKNSHIKVMLVFNRHPNHKTMMNIEFMVVHSSIGLNGIARVGIRVMSYQFEYKCIVFFVNSQNDALLVNVKQSLCRFNDIHDVYHLFEFEYGLVQDEVQNGLHAYGLFVSIVDALGSFSDDIRSIRDLFLFKLNNNKSIIFLIVCSSVFDIAGEYSNPDDCSQYQYEQQPSFVNIPEYTTVMAFGSIVEEENQERLACGLDSEIIYIRLLIILGAGDRCYLAFFSSANGSVNDAVINCYRSLISVYGDYLGMDNSMNVMVDGAAIEDGARLSDSDIEMVMSNESNSTTSVAINDAADAADADADAADAIDDADADADHIMKDAADDADHIMKDVIDDAENEKLSTTVTSSSSSLLLFSLSHLSLIVCIHSVGTEGDIFKDDAEMSCGRVSDSRLDIIDQAVINHGDLTGMLVVMVVYKQYLKFSSVRCDHLKFNDICLKHLFLSLGYGMLRCAGLVRPHIGDVVMYQLLRNLYNEYLCGLLDDNPAAKEQLILQISELCHDVLNCVDCVFVTLSQCGVVSTYTSLHSDIVFVDEAVKFMEMEYMNVLV</sequence>
<evidence type="ECO:0000313" key="1">
    <source>
        <dbReference type="EMBL" id="OAX78558.1"/>
    </source>
</evidence>